<feature type="compositionally biased region" description="Polar residues" evidence="1">
    <location>
        <begin position="21"/>
        <end position="32"/>
    </location>
</feature>
<comment type="caution">
    <text evidence="2">The sequence shown here is derived from an EMBL/GenBank/DDBJ whole genome shotgun (WGS) entry which is preliminary data.</text>
</comment>
<accession>A0A8X7CS81</accession>
<keyword evidence="3" id="KW-1185">Reference proteome</keyword>
<dbReference type="EMBL" id="BMAV01023334">
    <property type="protein sequence ID" value="GFY78996.1"/>
    <property type="molecule type" value="Genomic_DNA"/>
</dbReference>
<evidence type="ECO:0000256" key="1">
    <source>
        <dbReference type="SAM" id="MobiDB-lite"/>
    </source>
</evidence>
<proteinExistence type="predicted"/>
<protein>
    <submittedName>
        <fullName evidence="2">Uncharacterized protein</fullName>
    </submittedName>
</protein>
<evidence type="ECO:0000313" key="3">
    <source>
        <dbReference type="Proteomes" id="UP000886998"/>
    </source>
</evidence>
<reference evidence="2" key="1">
    <citation type="submission" date="2020-08" db="EMBL/GenBank/DDBJ databases">
        <title>Multicomponent nature underlies the extraordinary mechanical properties of spider dragline silk.</title>
        <authorList>
            <person name="Kono N."/>
            <person name="Nakamura H."/>
            <person name="Mori M."/>
            <person name="Yoshida Y."/>
            <person name="Ohtoshi R."/>
            <person name="Malay A.D."/>
            <person name="Moran D.A.P."/>
            <person name="Tomita M."/>
            <person name="Numata K."/>
            <person name="Arakawa K."/>
        </authorList>
    </citation>
    <scope>NUCLEOTIDE SEQUENCE</scope>
</reference>
<organism evidence="2 3">
    <name type="scientific">Trichonephila inaurata madagascariensis</name>
    <dbReference type="NCBI Taxonomy" id="2747483"/>
    <lineage>
        <taxon>Eukaryota</taxon>
        <taxon>Metazoa</taxon>
        <taxon>Ecdysozoa</taxon>
        <taxon>Arthropoda</taxon>
        <taxon>Chelicerata</taxon>
        <taxon>Arachnida</taxon>
        <taxon>Araneae</taxon>
        <taxon>Araneomorphae</taxon>
        <taxon>Entelegynae</taxon>
        <taxon>Araneoidea</taxon>
        <taxon>Nephilidae</taxon>
        <taxon>Trichonephila</taxon>
        <taxon>Trichonephila inaurata</taxon>
    </lineage>
</organism>
<feature type="compositionally biased region" description="Basic and acidic residues" evidence="1">
    <location>
        <begin position="1"/>
        <end position="14"/>
    </location>
</feature>
<name>A0A8X7CS81_9ARAC</name>
<dbReference type="AlphaFoldDB" id="A0A8X7CS81"/>
<feature type="region of interest" description="Disordered" evidence="1">
    <location>
        <begin position="1"/>
        <end position="32"/>
    </location>
</feature>
<sequence>MESNMDQHLEHGKGMDLFLPPSTQTSRPGTPQLFNCQRLKDLAYLIKRDTILINYQKAASNALRINEIADDESMTH</sequence>
<gene>
    <name evidence="2" type="ORF">TNIN_108051</name>
</gene>
<evidence type="ECO:0000313" key="2">
    <source>
        <dbReference type="EMBL" id="GFY78996.1"/>
    </source>
</evidence>
<dbReference type="Proteomes" id="UP000886998">
    <property type="component" value="Unassembled WGS sequence"/>
</dbReference>